<evidence type="ECO:0000256" key="4">
    <source>
        <dbReference type="ARBA" id="ARBA00022692"/>
    </source>
</evidence>
<evidence type="ECO:0000256" key="5">
    <source>
        <dbReference type="ARBA" id="ARBA00022989"/>
    </source>
</evidence>
<dbReference type="AlphaFoldDB" id="A0A085JDC0"/>
<feature type="transmembrane region" description="Helical" evidence="7">
    <location>
        <begin position="494"/>
        <end position="515"/>
    </location>
</feature>
<proteinExistence type="predicted"/>
<evidence type="ECO:0000256" key="2">
    <source>
        <dbReference type="ARBA" id="ARBA00022448"/>
    </source>
</evidence>
<dbReference type="GO" id="GO:0005886">
    <property type="term" value="C:plasma membrane"/>
    <property type="evidence" value="ECO:0007669"/>
    <property type="project" value="UniProtKB-SubCell"/>
</dbReference>
<keyword evidence="5 7" id="KW-1133">Transmembrane helix</keyword>
<keyword evidence="9" id="KW-1185">Reference proteome</keyword>
<dbReference type="PANTHER" id="PTHR30509:SF9">
    <property type="entry name" value="MULTIDRUG RESISTANCE PROTEIN MDTO"/>
    <property type="match status" value="1"/>
</dbReference>
<accession>A0A085JDC0</accession>
<reference evidence="8 9" key="1">
    <citation type="submission" date="2014-05" db="EMBL/GenBank/DDBJ databases">
        <title>ATOL: Assembling a taxonomically balanced genome-scale reconstruction of the evolutionary history of the Enterobacteriaceae.</title>
        <authorList>
            <person name="Plunkett G.III."/>
            <person name="Neeno-Eckwall E.C."/>
            <person name="Glasner J.D."/>
            <person name="Perna N.T."/>
        </authorList>
    </citation>
    <scope>NUCLEOTIDE SEQUENCE [LARGE SCALE GENOMIC DNA]</scope>
    <source>
        <strain evidence="8 9">ATCC 33301</strain>
    </source>
</reference>
<feature type="transmembrane region" description="Helical" evidence="7">
    <location>
        <begin position="57"/>
        <end position="76"/>
    </location>
</feature>
<gene>
    <name evidence="8" type="ORF">GTPT_2656</name>
</gene>
<dbReference type="GO" id="GO:0022857">
    <property type="term" value="F:transmembrane transporter activity"/>
    <property type="evidence" value="ECO:0007669"/>
    <property type="project" value="InterPro"/>
</dbReference>
<feature type="transmembrane region" description="Helical" evidence="7">
    <location>
        <begin position="364"/>
        <end position="384"/>
    </location>
</feature>
<comment type="subcellular location">
    <subcellularLocation>
        <location evidence="1">Cell membrane</location>
        <topology evidence="1">Multi-pass membrane protein</topology>
    </subcellularLocation>
</comment>
<keyword evidence="4 7" id="KW-0812">Transmembrane</keyword>
<keyword evidence="2" id="KW-0813">Transport</keyword>
<feature type="transmembrane region" description="Helical" evidence="7">
    <location>
        <begin position="418"/>
        <end position="437"/>
    </location>
</feature>
<name>A0A085JDC0_9GAMM</name>
<dbReference type="EMBL" id="JMPR01000038">
    <property type="protein sequence ID" value="KFD18466.1"/>
    <property type="molecule type" value="Genomic_DNA"/>
</dbReference>
<comment type="caution">
    <text evidence="8">The sequence shown here is derived from an EMBL/GenBank/DDBJ whole genome shotgun (WGS) entry which is preliminary data.</text>
</comment>
<dbReference type="eggNOG" id="COG1289">
    <property type="taxonomic scope" value="Bacteria"/>
</dbReference>
<organism evidence="8 9">
    <name type="scientific">Tatumella ptyseos ATCC 33301</name>
    <dbReference type="NCBI Taxonomy" id="1005995"/>
    <lineage>
        <taxon>Bacteria</taxon>
        <taxon>Pseudomonadati</taxon>
        <taxon>Pseudomonadota</taxon>
        <taxon>Gammaproteobacteria</taxon>
        <taxon>Enterobacterales</taxon>
        <taxon>Erwiniaceae</taxon>
        <taxon>Tatumella</taxon>
    </lineage>
</organism>
<dbReference type="InterPro" id="IPR006726">
    <property type="entry name" value="PHBA_efflux_AaeB/fusaric-R"/>
</dbReference>
<evidence type="ECO:0000256" key="1">
    <source>
        <dbReference type="ARBA" id="ARBA00004651"/>
    </source>
</evidence>
<evidence type="ECO:0000313" key="8">
    <source>
        <dbReference type="EMBL" id="KFD18466.1"/>
    </source>
</evidence>
<sequence length="693" mass="77726">MKFLTKSAFTFSLKTALAAFLALYLALELNLEKPTWSLTTVYVVSQIYSASTVSKSFFRLLGTVLGGIFIFVIYPATVMSPVMFSFSVSAWVAVCLYLSLHDRTPKSYIFMLAGYSAAIMGFPDVTTPSAITYTVISRIEEVALGILCSSLVHVLIFPVSMKSLLQNSIDNWYQQAKKVCASLLSQQPRSAEMPEREQILIQMANYPVSVEVLMTHCAYEPDQVKRLVRMVSAQYQHLSYLVPTLTAIEKRLSLLSAENILLPEIMMHAMGRFLDWLEQPASTEDVASVNRLLEETQQNITENFHSGAWGTEECLLFTGLTRRLQNFVRILSAYHGVEVRISRLRRRGKSSPVMHRKRYFDHGMISLSAFTAFAATFIACLFWIGSGWKSGNNAAMIAAVTCSFFATHDSPIGGMRVFFKGIAIAIAISIFYSLAILPGAITFEALIICLLPALLLMGLIIANPATNFIGLIVATQLPAYIGLSHDFAPNPFATINAAISTFVGIVISLVVTLMIRNKRPSWTAKRALRAGIKELLQLINDIRLQKASLLQRQQFVQRMLDRINVILPRNKADPGNSLIVENNLITEVWLGANVFDFCARDPEILRLNGLRTEALLYEISLYLKRRLKNIHEQPGSRLLHELEQLLSVMEPMAKNNPQLFMPFYFLFNIRLSLFPRIRWNTAAGKAWFPGDDS</sequence>
<dbReference type="Proteomes" id="UP000028602">
    <property type="component" value="Unassembled WGS sequence"/>
</dbReference>
<evidence type="ECO:0000313" key="9">
    <source>
        <dbReference type="Proteomes" id="UP000028602"/>
    </source>
</evidence>
<feature type="transmembrane region" description="Helical" evidence="7">
    <location>
        <begin position="443"/>
        <end position="461"/>
    </location>
</feature>
<evidence type="ECO:0000256" key="7">
    <source>
        <dbReference type="SAM" id="Phobius"/>
    </source>
</evidence>
<protein>
    <recommendedName>
        <fullName evidence="10">Fusaric acid resistance protein</fullName>
    </recommendedName>
</protein>
<evidence type="ECO:0000256" key="3">
    <source>
        <dbReference type="ARBA" id="ARBA00022475"/>
    </source>
</evidence>
<dbReference type="OrthoDB" id="9807111at2"/>
<dbReference type="RefSeq" id="WP_051170676.1">
    <property type="nucleotide sequence ID" value="NZ_ATMJ01000001.1"/>
</dbReference>
<dbReference type="PANTHER" id="PTHR30509">
    <property type="entry name" value="P-HYDROXYBENZOIC ACID EFFLUX PUMP SUBUNIT-RELATED"/>
    <property type="match status" value="1"/>
</dbReference>
<dbReference type="Pfam" id="PF04632">
    <property type="entry name" value="FUSC"/>
    <property type="match status" value="1"/>
</dbReference>
<evidence type="ECO:0008006" key="10">
    <source>
        <dbReference type="Google" id="ProtNLM"/>
    </source>
</evidence>
<keyword evidence="3" id="KW-1003">Cell membrane</keyword>
<feature type="transmembrane region" description="Helical" evidence="7">
    <location>
        <begin position="82"/>
        <end position="100"/>
    </location>
</feature>
<keyword evidence="6 7" id="KW-0472">Membrane</keyword>
<feature type="transmembrane region" description="Helical" evidence="7">
    <location>
        <begin position="142"/>
        <end position="159"/>
    </location>
</feature>
<feature type="transmembrane region" description="Helical" evidence="7">
    <location>
        <begin position="112"/>
        <end position="136"/>
    </location>
</feature>
<evidence type="ECO:0000256" key="6">
    <source>
        <dbReference type="ARBA" id="ARBA00023136"/>
    </source>
</evidence>